<proteinExistence type="predicted"/>
<keyword evidence="4" id="KW-1185">Reference proteome</keyword>
<evidence type="ECO:0000259" key="2">
    <source>
        <dbReference type="PROSITE" id="PS51363"/>
    </source>
</evidence>
<dbReference type="Gene3D" id="1.25.40.180">
    <property type="match status" value="1"/>
</dbReference>
<dbReference type="SUPFAM" id="SSF48371">
    <property type="entry name" value="ARM repeat"/>
    <property type="match status" value="1"/>
</dbReference>
<feature type="region of interest" description="Disordered" evidence="1">
    <location>
        <begin position="52"/>
        <end position="96"/>
    </location>
</feature>
<name>A0A820P6N3_9BILA</name>
<dbReference type="Proteomes" id="UP000663873">
    <property type="component" value="Unassembled WGS sequence"/>
</dbReference>
<dbReference type="AlphaFoldDB" id="A0A820P6N3"/>
<dbReference type="SMART" id="SM00515">
    <property type="entry name" value="eIF5C"/>
    <property type="match status" value="1"/>
</dbReference>
<evidence type="ECO:0000313" key="4">
    <source>
        <dbReference type="Proteomes" id="UP000663873"/>
    </source>
</evidence>
<dbReference type="InterPro" id="IPR016024">
    <property type="entry name" value="ARM-type_fold"/>
</dbReference>
<gene>
    <name evidence="3" type="ORF">UJA718_LOCUS19025</name>
</gene>
<dbReference type="PROSITE" id="PS51363">
    <property type="entry name" value="W2"/>
    <property type="match status" value="1"/>
</dbReference>
<dbReference type="InterPro" id="IPR003307">
    <property type="entry name" value="W2_domain"/>
</dbReference>
<feature type="domain" description="W2" evidence="2">
    <location>
        <begin position="1"/>
        <end position="60"/>
    </location>
</feature>
<protein>
    <recommendedName>
        <fullName evidence="2">W2 domain-containing protein</fullName>
    </recommendedName>
</protein>
<dbReference type="EMBL" id="CAJOBP010003321">
    <property type="protein sequence ID" value="CAF4399765.1"/>
    <property type="molecule type" value="Genomic_DNA"/>
</dbReference>
<organism evidence="3 4">
    <name type="scientific">Rotaria socialis</name>
    <dbReference type="NCBI Taxonomy" id="392032"/>
    <lineage>
        <taxon>Eukaryota</taxon>
        <taxon>Metazoa</taxon>
        <taxon>Spiralia</taxon>
        <taxon>Gnathifera</taxon>
        <taxon>Rotifera</taxon>
        <taxon>Eurotatoria</taxon>
        <taxon>Bdelloidea</taxon>
        <taxon>Philodinida</taxon>
        <taxon>Philodinidae</taxon>
        <taxon>Rotaria</taxon>
    </lineage>
</organism>
<accession>A0A820P6N3</accession>
<reference evidence="3" key="1">
    <citation type="submission" date="2021-02" db="EMBL/GenBank/DDBJ databases">
        <authorList>
            <person name="Nowell W R."/>
        </authorList>
    </citation>
    <scope>NUCLEOTIDE SEQUENCE</scope>
</reference>
<feature type="compositionally biased region" description="Acidic residues" evidence="1">
    <location>
        <begin position="55"/>
        <end position="65"/>
    </location>
</feature>
<sequence>MSKILLKFYDEDIIEEDTFYTWHEKASKRFTDKNTAKEIREMANEFVQWLRTAEESSDEEDDDDDNKLPEPQISFTHTVNKPPVKGNGEIIDTENI</sequence>
<comment type="caution">
    <text evidence="3">The sequence shown here is derived from an EMBL/GenBank/DDBJ whole genome shotgun (WGS) entry which is preliminary data.</text>
</comment>
<evidence type="ECO:0000256" key="1">
    <source>
        <dbReference type="SAM" id="MobiDB-lite"/>
    </source>
</evidence>
<dbReference type="Pfam" id="PF02020">
    <property type="entry name" value="W2"/>
    <property type="match status" value="1"/>
</dbReference>
<evidence type="ECO:0000313" key="3">
    <source>
        <dbReference type="EMBL" id="CAF4399765.1"/>
    </source>
</evidence>